<dbReference type="AlphaFoldDB" id="A0A830BBE0"/>
<comment type="caution">
    <text evidence="2">The sequence shown here is derived from an EMBL/GenBank/DDBJ whole genome shotgun (WGS) entry which is preliminary data.</text>
</comment>
<feature type="region of interest" description="Disordered" evidence="1">
    <location>
        <begin position="1"/>
        <end position="20"/>
    </location>
</feature>
<accession>A0A830BBE0</accession>
<proteinExistence type="predicted"/>
<protein>
    <submittedName>
        <fullName evidence="2">Uncharacterized protein</fullName>
    </submittedName>
</protein>
<dbReference type="Gene3D" id="3.90.210.10">
    <property type="entry name" value="Heat-Labile Enterotoxin, subunit A"/>
    <property type="match status" value="1"/>
</dbReference>
<dbReference type="Proteomes" id="UP000653305">
    <property type="component" value="Unassembled WGS sequence"/>
</dbReference>
<dbReference type="EMBL" id="BMAC01000082">
    <property type="protein sequence ID" value="GFP84356.1"/>
    <property type="molecule type" value="Genomic_DNA"/>
</dbReference>
<keyword evidence="3" id="KW-1185">Reference proteome</keyword>
<reference evidence="2" key="1">
    <citation type="submission" date="2020-07" db="EMBL/GenBank/DDBJ databases">
        <title>Ethylene signaling mediates host invasion by parasitic plants.</title>
        <authorList>
            <person name="Yoshida S."/>
        </authorList>
    </citation>
    <scope>NUCLEOTIDE SEQUENCE</scope>
    <source>
        <strain evidence="2">Okayama</strain>
    </source>
</reference>
<evidence type="ECO:0000313" key="3">
    <source>
        <dbReference type="Proteomes" id="UP000653305"/>
    </source>
</evidence>
<name>A0A830BBE0_9LAMI</name>
<evidence type="ECO:0000256" key="1">
    <source>
        <dbReference type="SAM" id="MobiDB-lite"/>
    </source>
</evidence>
<evidence type="ECO:0000313" key="2">
    <source>
        <dbReference type="EMBL" id="GFP84356.1"/>
    </source>
</evidence>
<organism evidence="2 3">
    <name type="scientific">Phtheirospermum japonicum</name>
    <dbReference type="NCBI Taxonomy" id="374723"/>
    <lineage>
        <taxon>Eukaryota</taxon>
        <taxon>Viridiplantae</taxon>
        <taxon>Streptophyta</taxon>
        <taxon>Embryophyta</taxon>
        <taxon>Tracheophyta</taxon>
        <taxon>Spermatophyta</taxon>
        <taxon>Magnoliopsida</taxon>
        <taxon>eudicotyledons</taxon>
        <taxon>Gunneridae</taxon>
        <taxon>Pentapetalae</taxon>
        <taxon>asterids</taxon>
        <taxon>lamiids</taxon>
        <taxon>Lamiales</taxon>
        <taxon>Orobanchaceae</taxon>
        <taxon>Orobanchaceae incertae sedis</taxon>
        <taxon>Phtheirospermum</taxon>
    </lineage>
</organism>
<sequence>MFSRSARSNHPPGSDQNDRDTLKLVKIVDEAQGRVNPTTVTNPVPYRKAPSNVRQTVHRWATQAPPEIFRNGFQLRARDDLDEDSYYDLCVHVLSGTLLVGTACRMLTCRRHGVEIRGPLWTRGRGGGPCTSITSGWD</sequence>
<gene>
    <name evidence="2" type="ORF">PHJA_000579300</name>
</gene>